<organism evidence="3">
    <name type="scientific">Candidatus Kentrum eta</name>
    <dbReference type="NCBI Taxonomy" id="2126337"/>
    <lineage>
        <taxon>Bacteria</taxon>
        <taxon>Pseudomonadati</taxon>
        <taxon>Pseudomonadota</taxon>
        <taxon>Gammaproteobacteria</taxon>
        <taxon>Candidatus Kentrum</taxon>
    </lineage>
</organism>
<evidence type="ECO:0000313" key="2">
    <source>
        <dbReference type="EMBL" id="VFK02371.1"/>
    </source>
</evidence>
<gene>
    <name evidence="2" type="ORF">BECKH772A_GA0070896_102681</name>
    <name evidence="3" type="ORF">BECKH772B_GA0070898_103063</name>
    <name evidence="4" type="ORF">BECKH772C_GA0070978_102983</name>
</gene>
<dbReference type="EMBL" id="CAADFG010000268">
    <property type="protein sequence ID" value="VFK02371.1"/>
    <property type="molecule type" value="Genomic_DNA"/>
</dbReference>
<accession>A0A450VDI7</accession>
<dbReference type="GO" id="GO:0004803">
    <property type="term" value="F:transposase activity"/>
    <property type="evidence" value="ECO:0007669"/>
    <property type="project" value="TreeGrafter"/>
</dbReference>
<evidence type="ECO:0000313" key="3">
    <source>
        <dbReference type="EMBL" id="VFK02818.1"/>
    </source>
</evidence>
<name>A0A450VDI7_9GAMM</name>
<dbReference type="GO" id="GO:0032196">
    <property type="term" value="P:transposition"/>
    <property type="evidence" value="ECO:0007669"/>
    <property type="project" value="TreeGrafter"/>
</dbReference>
<protein>
    <recommendedName>
        <fullName evidence="5">Helix-turn-helix domain-containing protein</fullName>
    </recommendedName>
</protein>
<sequence length="133" mass="15643">MRKSTISRELRRNRGRKDIGPSRPAHKLACNRREAKNSTALPPDTWNLIEQLLREDWTLEQITFWFKGPNLITLSHEWIYQHLIRDKRSGGTLHLLYVVKKTQKALWYHSRCGQLSNRVPIEERPAFVGSVDI</sequence>
<evidence type="ECO:0000256" key="1">
    <source>
        <dbReference type="SAM" id="MobiDB-lite"/>
    </source>
</evidence>
<feature type="compositionally biased region" description="Basic and acidic residues" evidence="1">
    <location>
        <begin position="1"/>
        <end position="20"/>
    </location>
</feature>
<feature type="region of interest" description="Disordered" evidence="1">
    <location>
        <begin position="1"/>
        <end position="25"/>
    </location>
</feature>
<reference evidence="3" key="1">
    <citation type="submission" date="2019-02" db="EMBL/GenBank/DDBJ databases">
        <authorList>
            <person name="Gruber-Vodicka R. H."/>
            <person name="Seah K. B. B."/>
        </authorList>
    </citation>
    <scope>NUCLEOTIDE SEQUENCE</scope>
    <source>
        <strain evidence="4">BECK_SA2B12</strain>
        <strain evidence="2">BECK_SA2B15</strain>
        <strain evidence="3">BECK_SA2B20</strain>
    </source>
</reference>
<evidence type="ECO:0008006" key="5">
    <source>
        <dbReference type="Google" id="ProtNLM"/>
    </source>
</evidence>
<dbReference type="EMBL" id="CAADFJ010000298">
    <property type="protein sequence ID" value="VFK05730.1"/>
    <property type="molecule type" value="Genomic_DNA"/>
</dbReference>
<dbReference type="GO" id="GO:0005829">
    <property type="term" value="C:cytosol"/>
    <property type="evidence" value="ECO:0007669"/>
    <property type="project" value="TreeGrafter"/>
</dbReference>
<dbReference type="AlphaFoldDB" id="A0A450VDI7"/>
<proteinExistence type="predicted"/>
<evidence type="ECO:0000313" key="4">
    <source>
        <dbReference type="EMBL" id="VFK05730.1"/>
    </source>
</evidence>
<dbReference type="InterPro" id="IPR051917">
    <property type="entry name" value="Transposase-Integrase"/>
</dbReference>
<dbReference type="PANTHER" id="PTHR10948">
    <property type="entry name" value="TRANSPOSASE"/>
    <property type="match status" value="1"/>
</dbReference>
<dbReference type="PANTHER" id="PTHR10948:SF23">
    <property type="entry name" value="TRANSPOSASE INSI FOR INSERTION SEQUENCE ELEMENT IS30A-RELATED"/>
    <property type="match status" value="1"/>
</dbReference>
<dbReference type="EMBL" id="CAADFI010000306">
    <property type="protein sequence ID" value="VFK02818.1"/>
    <property type="molecule type" value="Genomic_DNA"/>
</dbReference>